<dbReference type="InterPro" id="IPR025714">
    <property type="entry name" value="Methyltranfer_dom"/>
</dbReference>
<gene>
    <name evidence="5" type="ORF">SLS58_009100</name>
</gene>
<accession>A0ABR3TEY8</accession>
<evidence type="ECO:0000313" key="6">
    <source>
        <dbReference type="Proteomes" id="UP001521184"/>
    </source>
</evidence>
<dbReference type="EMBL" id="JAKEKT020000084">
    <property type="protein sequence ID" value="KAL1637983.1"/>
    <property type="molecule type" value="Genomic_DNA"/>
</dbReference>
<dbReference type="PANTHER" id="PTHR12176">
    <property type="entry name" value="SAM-DEPENDENT METHYLTRANSFERASE SUPERFAMILY PROTEIN"/>
    <property type="match status" value="1"/>
</dbReference>
<proteinExistence type="inferred from homology"/>
<evidence type="ECO:0000256" key="3">
    <source>
        <dbReference type="ARBA" id="ARBA00022679"/>
    </source>
</evidence>
<dbReference type="Proteomes" id="UP001521184">
    <property type="component" value="Unassembled WGS sequence"/>
</dbReference>
<dbReference type="InterPro" id="IPR051419">
    <property type="entry name" value="Lys/N-term_MeTrsfase_sf"/>
</dbReference>
<sequence length="226" mass="26011">MKPSEEAEALATPGYWDERYAKSDGEHPTHEWFKSYDALEPFFQKHLFDSRASPDKNPRILHLGSGDSTIPHDLAVRGYNNQLCVDFSTVVVELMSARHGQDKGIEWRWADVRDMKDIPDGSVDVAFDKGTLDAMIFGSPWDPPDTVKENTARYINEVFRVLKPDGVFLYITFRQPHFVKPILNRDAIWHLDMEYLSDDKSSFDYHAFILKKQKQDVNADTVEGTQ</sequence>
<comment type="caution">
    <text evidence="5">The sequence shown here is derived from an EMBL/GenBank/DDBJ whole genome shotgun (WGS) entry which is preliminary data.</text>
</comment>
<dbReference type="SUPFAM" id="SSF53335">
    <property type="entry name" value="S-adenosyl-L-methionine-dependent methyltransferases"/>
    <property type="match status" value="1"/>
</dbReference>
<dbReference type="Pfam" id="PF13847">
    <property type="entry name" value="Methyltransf_31"/>
    <property type="match status" value="1"/>
</dbReference>
<feature type="domain" description="Methyltransferase" evidence="4">
    <location>
        <begin position="55"/>
        <end position="174"/>
    </location>
</feature>
<evidence type="ECO:0000256" key="1">
    <source>
        <dbReference type="ARBA" id="ARBA00008361"/>
    </source>
</evidence>
<organism evidence="5 6">
    <name type="scientific">Diplodia intermedia</name>
    <dbReference type="NCBI Taxonomy" id="856260"/>
    <lineage>
        <taxon>Eukaryota</taxon>
        <taxon>Fungi</taxon>
        <taxon>Dikarya</taxon>
        <taxon>Ascomycota</taxon>
        <taxon>Pezizomycotina</taxon>
        <taxon>Dothideomycetes</taxon>
        <taxon>Dothideomycetes incertae sedis</taxon>
        <taxon>Botryosphaeriales</taxon>
        <taxon>Botryosphaeriaceae</taxon>
        <taxon>Diplodia</taxon>
    </lineage>
</organism>
<dbReference type="PANTHER" id="PTHR12176:SF80">
    <property type="entry name" value="EEF1A LYSINE METHYLTRANSFERASE 4"/>
    <property type="match status" value="1"/>
</dbReference>
<evidence type="ECO:0000256" key="2">
    <source>
        <dbReference type="ARBA" id="ARBA00022603"/>
    </source>
</evidence>
<dbReference type="CDD" id="cd02440">
    <property type="entry name" value="AdoMet_MTases"/>
    <property type="match status" value="1"/>
</dbReference>
<evidence type="ECO:0000259" key="4">
    <source>
        <dbReference type="Pfam" id="PF13847"/>
    </source>
</evidence>
<keyword evidence="2" id="KW-0489">Methyltransferase</keyword>
<dbReference type="Gene3D" id="3.40.50.150">
    <property type="entry name" value="Vaccinia Virus protein VP39"/>
    <property type="match status" value="1"/>
</dbReference>
<keyword evidence="6" id="KW-1185">Reference proteome</keyword>
<keyword evidence="3" id="KW-0808">Transferase</keyword>
<protein>
    <recommendedName>
        <fullName evidence="4">Methyltransferase domain-containing protein</fullName>
    </recommendedName>
</protein>
<reference evidence="5 6" key="1">
    <citation type="journal article" date="2023" name="Plant Dis.">
        <title>First Report of Diplodia intermedia Causing Canker and Dieback Diseases on Apple Trees in Canada.</title>
        <authorList>
            <person name="Ellouze W."/>
            <person name="Ilyukhin E."/>
            <person name="Sulman M."/>
            <person name="Ali S."/>
        </authorList>
    </citation>
    <scope>NUCLEOTIDE SEQUENCE [LARGE SCALE GENOMIC DNA]</scope>
    <source>
        <strain evidence="5 6">M45-28</strain>
    </source>
</reference>
<name>A0ABR3TEY8_9PEZI</name>
<evidence type="ECO:0000313" key="5">
    <source>
        <dbReference type="EMBL" id="KAL1637983.1"/>
    </source>
</evidence>
<dbReference type="InterPro" id="IPR029063">
    <property type="entry name" value="SAM-dependent_MTases_sf"/>
</dbReference>
<comment type="similarity">
    <text evidence="1">Belongs to the methyltransferase superfamily.</text>
</comment>